<dbReference type="Proteomes" id="UP000216035">
    <property type="component" value="Unassembled WGS sequence"/>
</dbReference>
<evidence type="ECO:0000256" key="1">
    <source>
        <dbReference type="SAM" id="SignalP"/>
    </source>
</evidence>
<evidence type="ECO:0000313" key="2">
    <source>
        <dbReference type="EMBL" id="OYQ51780.1"/>
    </source>
</evidence>
<dbReference type="AlphaFoldDB" id="A0A256AF39"/>
<feature type="chain" id="PRO_5012716597" evidence="1">
    <location>
        <begin position="21"/>
        <end position="93"/>
    </location>
</feature>
<name>A0A256AF39_9FLAO</name>
<dbReference type="RefSeq" id="WP_094484778.1">
    <property type="nucleotide sequence ID" value="NZ_NOXX01000019.1"/>
</dbReference>
<gene>
    <name evidence="2" type="ORF">CHX27_00165</name>
</gene>
<keyword evidence="1" id="KW-0732">Signal</keyword>
<comment type="caution">
    <text evidence="2">The sequence shown here is derived from an EMBL/GenBank/DDBJ whole genome shotgun (WGS) entry which is preliminary data.</text>
</comment>
<reference evidence="2 3" key="1">
    <citation type="submission" date="2017-07" db="EMBL/GenBank/DDBJ databases">
        <title>Flavobacterium cyanobacteriorum sp. nov., isolated from cyanobacterial aggregates in a eutrophic lake.</title>
        <authorList>
            <person name="Cai H."/>
        </authorList>
    </citation>
    <scope>NUCLEOTIDE SEQUENCE [LARGE SCALE GENOMIC DNA]</scope>
    <source>
        <strain evidence="2 3">TH167</strain>
    </source>
</reference>
<protein>
    <submittedName>
        <fullName evidence="2">Uncharacterized protein</fullName>
    </submittedName>
</protein>
<keyword evidence="3" id="KW-1185">Reference proteome</keyword>
<organism evidence="2 3">
    <name type="scientific">Flavobacterium aurantiibacter</name>
    <dbReference type="NCBI Taxonomy" id="2023067"/>
    <lineage>
        <taxon>Bacteria</taxon>
        <taxon>Pseudomonadati</taxon>
        <taxon>Bacteroidota</taxon>
        <taxon>Flavobacteriia</taxon>
        <taxon>Flavobacteriales</taxon>
        <taxon>Flavobacteriaceae</taxon>
        <taxon>Flavobacterium</taxon>
    </lineage>
</organism>
<feature type="signal peptide" evidence="1">
    <location>
        <begin position="1"/>
        <end position="20"/>
    </location>
</feature>
<sequence length="93" mass="10189">MKKVIFSFLAICLFSSVGFATERLPDCSNEKEMVIVHNSTDTLKSIPKEWIAVLKECIQVYNEVKALYTEVIGEEQATATAQGAFVGCVGGLK</sequence>
<evidence type="ECO:0000313" key="3">
    <source>
        <dbReference type="Proteomes" id="UP000216035"/>
    </source>
</evidence>
<dbReference type="EMBL" id="NOXX01000019">
    <property type="protein sequence ID" value="OYQ51780.1"/>
    <property type="molecule type" value="Genomic_DNA"/>
</dbReference>
<accession>A0A256AF39</accession>
<proteinExistence type="predicted"/>